<protein>
    <recommendedName>
        <fullName evidence="1">Phage-Barnase-EndoU-ColicinE5/D-RelE like nuclease 3 domain-containing protein</fullName>
    </recommendedName>
</protein>
<sequence>MRKKIGVFSARIVEILELDIPAGTPIYIADSNIEHMKTSHPDDFAQYGSELSNIIANPDYVGKNAKDDSIEFTKEYYINGEYVKVAVRISTHNIYYARSMYVLNPKRVKNFIAKGTLKNLTNK</sequence>
<evidence type="ECO:0000313" key="2">
    <source>
        <dbReference type="EMBL" id="CUO68744.1"/>
    </source>
</evidence>
<dbReference type="InterPro" id="IPR041301">
    <property type="entry name" value="PBECR3"/>
</dbReference>
<dbReference type="AlphaFoldDB" id="A0A174H1I7"/>
<dbReference type="EMBL" id="CYYV01000012">
    <property type="protein sequence ID" value="CUO68744.1"/>
    <property type="molecule type" value="Genomic_DNA"/>
</dbReference>
<dbReference type="Pfam" id="PF18812">
    <property type="entry name" value="PBECR3"/>
    <property type="match status" value="1"/>
</dbReference>
<evidence type="ECO:0000313" key="3">
    <source>
        <dbReference type="Proteomes" id="UP000095706"/>
    </source>
</evidence>
<dbReference type="RefSeq" id="WP_055228274.1">
    <property type="nucleotide sequence ID" value="NZ_CAXSRP010000011.1"/>
</dbReference>
<reference evidence="2 3" key="1">
    <citation type="submission" date="2015-09" db="EMBL/GenBank/DDBJ databases">
        <authorList>
            <consortium name="Pathogen Informatics"/>
        </authorList>
    </citation>
    <scope>NUCLEOTIDE SEQUENCE [LARGE SCALE GENOMIC DNA]</scope>
    <source>
        <strain evidence="2 3">2789STDY5608849</strain>
    </source>
</reference>
<feature type="domain" description="Phage-Barnase-EndoU-ColicinE5/D-RelE like nuclease 3" evidence="1">
    <location>
        <begin position="3"/>
        <end position="110"/>
    </location>
</feature>
<name>A0A174H1I7_9FIRM</name>
<accession>A0A174H1I7</accession>
<organism evidence="2 3">
    <name type="scientific">Fusicatenibacter saccharivorans</name>
    <dbReference type="NCBI Taxonomy" id="1150298"/>
    <lineage>
        <taxon>Bacteria</taxon>
        <taxon>Bacillati</taxon>
        <taxon>Bacillota</taxon>
        <taxon>Clostridia</taxon>
        <taxon>Lachnospirales</taxon>
        <taxon>Lachnospiraceae</taxon>
        <taxon>Fusicatenibacter</taxon>
    </lineage>
</organism>
<proteinExistence type="predicted"/>
<dbReference type="Proteomes" id="UP000095706">
    <property type="component" value="Unassembled WGS sequence"/>
</dbReference>
<gene>
    <name evidence="2" type="ORF">ERS852406_02583</name>
</gene>
<evidence type="ECO:0000259" key="1">
    <source>
        <dbReference type="Pfam" id="PF18812"/>
    </source>
</evidence>